<keyword evidence="2" id="KW-1185">Reference proteome</keyword>
<accession>A0A9P3PS78</accession>
<dbReference type="Proteomes" id="UP001063166">
    <property type="component" value="Unassembled WGS sequence"/>
</dbReference>
<organism evidence="1 2">
    <name type="scientific">Lyophyllum shimeji</name>
    <name type="common">Hon-shimeji</name>
    <name type="synonym">Tricholoma shimeji</name>
    <dbReference type="NCBI Taxonomy" id="47721"/>
    <lineage>
        <taxon>Eukaryota</taxon>
        <taxon>Fungi</taxon>
        <taxon>Dikarya</taxon>
        <taxon>Basidiomycota</taxon>
        <taxon>Agaricomycotina</taxon>
        <taxon>Agaricomycetes</taxon>
        <taxon>Agaricomycetidae</taxon>
        <taxon>Agaricales</taxon>
        <taxon>Tricholomatineae</taxon>
        <taxon>Lyophyllaceae</taxon>
        <taxon>Lyophyllum</taxon>
    </lineage>
</organism>
<sequence length="66" mass="7385">MRGRRIRTQLLPTTVGMLVIAQEPPALTGGRVSSLMLRELEAGWITELSNRVRAELRATIVQRGWA</sequence>
<proteinExistence type="predicted"/>
<reference evidence="1" key="1">
    <citation type="submission" date="2022-07" db="EMBL/GenBank/DDBJ databases">
        <title>The genome of Lyophyllum shimeji provides insight into the initial evolution of ectomycorrhizal fungal genome.</title>
        <authorList>
            <person name="Kobayashi Y."/>
            <person name="Shibata T."/>
            <person name="Hirakawa H."/>
            <person name="Shigenobu S."/>
            <person name="Nishiyama T."/>
            <person name="Yamada A."/>
            <person name="Hasebe M."/>
            <person name="Kawaguchi M."/>
        </authorList>
    </citation>
    <scope>NUCLEOTIDE SEQUENCE</scope>
    <source>
        <strain evidence="1">AT787</strain>
    </source>
</reference>
<comment type="caution">
    <text evidence="1">The sequence shown here is derived from an EMBL/GenBank/DDBJ whole genome shotgun (WGS) entry which is preliminary data.</text>
</comment>
<gene>
    <name evidence="1" type="ORF">LshimejAT787_0804300</name>
</gene>
<dbReference type="EMBL" id="BRPK01000008">
    <property type="protein sequence ID" value="GLB40559.1"/>
    <property type="molecule type" value="Genomic_DNA"/>
</dbReference>
<evidence type="ECO:0000313" key="1">
    <source>
        <dbReference type="EMBL" id="GLB40559.1"/>
    </source>
</evidence>
<protein>
    <submittedName>
        <fullName evidence="1">Uncharacterized protein</fullName>
    </submittedName>
</protein>
<dbReference type="AlphaFoldDB" id="A0A9P3PS78"/>
<evidence type="ECO:0000313" key="2">
    <source>
        <dbReference type="Proteomes" id="UP001063166"/>
    </source>
</evidence>
<name>A0A9P3PS78_LYOSH</name>